<feature type="region of interest" description="Disordered" evidence="1">
    <location>
        <begin position="65"/>
        <end position="113"/>
    </location>
</feature>
<gene>
    <name evidence="2" type="ORF">AB6A40_001698</name>
</gene>
<evidence type="ECO:0000313" key="3">
    <source>
        <dbReference type="Proteomes" id="UP001608902"/>
    </source>
</evidence>
<dbReference type="AlphaFoldDB" id="A0ABD6ECC2"/>
<organism evidence="2 3">
    <name type="scientific">Gnathostoma spinigerum</name>
    <dbReference type="NCBI Taxonomy" id="75299"/>
    <lineage>
        <taxon>Eukaryota</taxon>
        <taxon>Metazoa</taxon>
        <taxon>Ecdysozoa</taxon>
        <taxon>Nematoda</taxon>
        <taxon>Chromadorea</taxon>
        <taxon>Rhabditida</taxon>
        <taxon>Spirurina</taxon>
        <taxon>Gnathostomatomorpha</taxon>
        <taxon>Gnathostomatoidea</taxon>
        <taxon>Gnathostomatidae</taxon>
        <taxon>Gnathostoma</taxon>
    </lineage>
</organism>
<dbReference type="EMBL" id="JBGFUD010000663">
    <property type="protein sequence ID" value="MFH4974989.1"/>
    <property type="molecule type" value="Genomic_DNA"/>
</dbReference>
<name>A0ABD6ECC2_9BILA</name>
<protein>
    <submittedName>
        <fullName evidence="2">Uncharacterized protein</fullName>
    </submittedName>
</protein>
<comment type="caution">
    <text evidence="2">The sequence shown here is derived from an EMBL/GenBank/DDBJ whole genome shotgun (WGS) entry which is preliminary data.</text>
</comment>
<evidence type="ECO:0000256" key="1">
    <source>
        <dbReference type="SAM" id="MobiDB-lite"/>
    </source>
</evidence>
<feature type="compositionally biased region" description="Low complexity" evidence="1">
    <location>
        <begin position="94"/>
        <end position="109"/>
    </location>
</feature>
<accession>A0ABD6ECC2</accession>
<sequence length="135" mass="14837">MTFIAAALDDSSLQQRSITYFSCDSRKFVTTVGCGVWCVHIRNMTRNNDVSSGDSANDVFTARHKRSRIRLKHSNTTESAVVPSTRKTDASATSPGRSDSTSRSLSASSQGTDDDLKDVSLFFAFRDCIYTSMSM</sequence>
<evidence type="ECO:0000313" key="2">
    <source>
        <dbReference type="EMBL" id="MFH4974989.1"/>
    </source>
</evidence>
<dbReference type="Proteomes" id="UP001608902">
    <property type="component" value="Unassembled WGS sequence"/>
</dbReference>
<proteinExistence type="predicted"/>
<keyword evidence="3" id="KW-1185">Reference proteome</keyword>
<reference evidence="2 3" key="1">
    <citation type="submission" date="2024-08" db="EMBL/GenBank/DDBJ databases">
        <title>Gnathostoma spinigerum genome.</title>
        <authorList>
            <person name="Gonzalez-Bertolin B."/>
            <person name="Monzon S."/>
            <person name="Zaballos A."/>
            <person name="Jimenez P."/>
            <person name="Dekumyoy P."/>
            <person name="Varona S."/>
            <person name="Cuesta I."/>
            <person name="Sumanam S."/>
            <person name="Adisakwattana P."/>
            <person name="Gasser R.B."/>
            <person name="Hernandez-Gonzalez A."/>
            <person name="Young N.D."/>
            <person name="Perteguer M.J."/>
        </authorList>
    </citation>
    <scope>NUCLEOTIDE SEQUENCE [LARGE SCALE GENOMIC DNA]</scope>
    <source>
        <strain evidence="2">AL3</strain>
        <tissue evidence="2">Liver</tissue>
    </source>
</reference>